<dbReference type="PIRSF" id="PIRSF006060">
    <property type="entry name" value="AA_transporter"/>
    <property type="match status" value="1"/>
</dbReference>
<dbReference type="GO" id="GO:0016020">
    <property type="term" value="C:membrane"/>
    <property type="evidence" value="ECO:0007669"/>
    <property type="project" value="UniProtKB-SubCell"/>
</dbReference>
<dbReference type="GO" id="GO:0015171">
    <property type="term" value="F:amino acid transmembrane transporter activity"/>
    <property type="evidence" value="ECO:0007669"/>
    <property type="project" value="TreeGrafter"/>
</dbReference>
<feature type="transmembrane region" description="Helical" evidence="7">
    <location>
        <begin position="458"/>
        <end position="479"/>
    </location>
</feature>
<evidence type="ECO:0000256" key="2">
    <source>
        <dbReference type="ARBA" id="ARBA00006983"/>
    </source>
</evidence>
<dbReference type="EMBL" id="PKFP01000008">
    <property type="protein sequence ID" value="PVH18590.1"/>
    <property type="molecule type" value="Genomic_DNA"/>
</dbReference>
<feature type="transmembrane region" description="Helical" evidence="7">
    <location>
        <begin position="288"/>
        <end position="309"/>
    </location>
</feature>
<dbReference type="AlphaFoldDB" id="A0A2V1AKL0"/>
<feature type="domain" description="Amino acid permease/ SLC12A" evidence="8">
    <location>
        <begin position="61"/>
        <end position="518"/>
    </location>
</feature>
<feature type="region of interest" description="Disordered" evidence="6">
    <location>
        <begin position="1"/>
        <end position="21"/>
    </location>
</feature>
<feature type="transmembrane region" description="Helical" evidence="7">
    <location>
        <begin position="415"/>
        <end position="437"/>
    </location>
</feature>
<evidence type="ECO:0000256" key="5">
    <source>
        <dbReference type="ARBA" id="ARBA00023136"/>
    </source>
</evidence>
<proteinExistence type="inferred from homology"/>
<feature type="transmembrane region" description="Helical" evidence="7">
    <location>
        <begin position="129"/>
        <end position="148"/>
    </location>
</feature>
<feature type="transmembrane region" description="Helical" evidence="7">
    <location>
        <begin position="89"/>
        <end position="108"/>
    </location>
</feature>
<sequence>MSATERRFSVSSGPSDHSKKNNVDVNVVDLESLDAEIQPEPIDDYIFGKDRNLKRGLKQRHIQMLTLVGVFGTGLFLSSGSTLHLTGNVGMVLSYLFIGIIVGLNQLAQIEISCLMPVTGAVIRHGEHFVDPAFSFALGWIGIYSSIIPSEFSATALIMNYWSDLNPAVWITVFLAVIIACNSYNIRFYGEIEFFFGCLKVFLILGLIIFCITMDLGGVKNVDRIGFRYWKDSPFREYYTDGSLGKFLSWWKASGSVIYSYGGISGISYYAGETQNPRHSIYLAGKRIFFRVFTFYMLTVFGLTLILSAEHPDIANGTGDSNGSPFVIAIKDAGIRGLPSVINAVVLTSAFSASNLGILLTSRNFFALAAKGQAPKIFLKTNKHGLPYYGVILALLFLTLAYMNASSGAATVFGWFQSLTSANLLVNWIAISINHIALQRALKAQGYSRDDLPYKMPFAHVGAYVSLFFLVILLLTGGYHNFLNGNFNVSSFISSYFVIPLYLVLFLFWKFFKKTSLKKPEDVDLMSLFKHVEQNPEQLPEKNRGWRVVKYLWE</sequence>
<dbReference type="Proteomes" id="UP000244406">
    <property type="component" value="Unassembled WGS sequence"/>
</dbReference>
<dbReference type="InterPro" id="IPR004841">
    <property type="entry name" value="AA-permease/SLC12A_dom"/>
</dbReference>
<feature type="transmembrane region" description="Helical" evidence="7">
    <location>
        <begin position="64"/>
        <end position="83"/>
    </location>
</feature>
<keyword evidence="3 7" id="KW-0812">Transmembrane</keyword>
<evidence type="ECO:0000259" key="8">
    <source>
        <dbReference type="Pfam" id="PF00324"/>
    </source>
</evidence>
<feature type="transmembrane region" description="Helical" evidence="7">
    <location>
        <begin position="250"/>
        <end position="272"/>
    </location>
</feature>
<reference evidence="9 10" key="1">
    <citation type="submission" date="2017-12" db="EMBL/GenBank/DDBJ databases">
        <title>Genome Sequence of the Amphotericin B-resistant Candida duobushaemulonii strain, B09383.</title>
        <authorList>
            <person name="Chow N.A."/>
            <person name="Gade L."/>
            <person name="Batra D."/>
            <person name="Rowe L.A."/>
            <person name="Loparev V.N."/>
            <person name="Litvintseva A.P."/>
        </authorList>
    </citation>
    <scope>NUCLEOTIDE SEQUENCE [LARGE SCALE GENOMIC DNA]</scope>
    <source>
        <strain evidence="9 10">B09383</strain>
    </source>
</reference>
<gene>
    <name evidence="9" type="ORF">CXQ87_001521</name>
</gene>
<keyword evidence="4 7" id="KW-1133">Transmembrane helix</keyword>
<evidence type="ECO:0000256" key="4">
    <source>
        <dbReference type="ARBA" id="ARBA00022989"/>
    </source>
</evidence>
<keyword evidence="10" id="KW-1185">Reference proteome</keyword>
<protein>
    <recommendedName>
        <fullName evidence="8">Amino acid permease/ SLC12A domain-containing protein</fullName>
    </recommendedName>
</protein>
<name>A0A2V1AKL0_9ASCO</name>
<feature type="transmembrane region" description="Helical" evidence="7">
    <location>
        <begin position="386"/>
        <end position="403"/>
    </location>
</feature>
<dbReference type="InterPro" id="IPR050524">
    <property type="entry name" value="APC_YAT"/>
</dbReference>
<feature type="transmembrane region" description="Helical" evidence="7">
    <location>
        <begin position="491"/>
        <end position="509"/>
    </location>
</feature>
<dbReference type="VEuPathDB" id="FungiDB:CXQ87_001521"/>
<comment type="similarity">
    <text evidence="2">Belongs to the amino acid-polyamine-organocation (APC) superfamily. YAT (TC 2.A.3.10) family.</text>
</comment>
<comment type="subcellular location">
    <subcellularLocation>
        <location evidence="1">Membrane</location>
        <topology evidence="1">Multi-pass membrane protein</topology>
    </subcellularLocation>
</comment>
<keyword evidence="5 7" id="KW-0472">Membrane</keyword>
<feature type="transmembrane region" description="Helical" evidence="7">
    <location>
        <begin position="198"/>
        <end position="219"/>
    </location>
</feature>
<comment type="caution">
    <text evidence="9">The sequence shown here is derived from an EMBL/GenBank/DDBJ whole genome shotgun (WGS) entry which is preliminary data.</text>
</comment>
<evidence type="ECO:0000256" key="6">
    <source>
        <dbReference type="SAM" id="MobiDB-lite"/>
    </source>
</evidence>
<dbReference type="PANTHER" id="PTHR43341">
    <property type="entry name" value="AMINO ACID PERMEASE"/>
    <property type="match status" value="1"/>
</dbReference>
<organism evidence="9 10">
    <name type="scientific">Candidozyma duobushaemuli</name>
    <dbReference type="NCBI Taxonomy" id="1231522"/>
    <lineage>
        <taxon>Eukaryota</taxon>
        <taxon>Fungi</taxon>
        <taxon>Dikarya</taxon>
        <taxon>Ascomycota</taxon>
        <taxon>Saccharomycotina</taxon>
        <taxon>Pichiomycetes</taxon>
        <taxon>Metschnikowiaceae</taxon>
        <taxon>Candidozyma</taxon>
    </lineage>
</organism>
<dbReference type="GeneID" id="37001521"/>
<dbReference type="PANTHER" id="PTHR43341:SF18">
    <property type="entry name" value="AMINO ACID PERMEASE_ SLC12A DOMAIN-CONTAINING PROTEIN"/>
    <property type="match status" value="1"/>
</dbReference>
<dbReference type="Gene3D" id="1.20.1740.10">
    <property type="entry name" value="Amino acid/polyamine transporter I"/>
    <property type="match status" value="1"/>
</dbReference>
<evidence type="ECO:0000313" key="9">
    <source>
        <dbReference type="EMBL" id="PVH18590.1"/>
    </source>
</evidence>
<dbReference type="Pfam" id="PF00324">
    <property type="entry name" value="AA_permease"/>
    <property type="match status" value="1"/>
</dbReference>
<accession>A0A2V1AKL0</accession>
<evidence type="ECO:0000313" key="10">
    <source>
        <dbReference type="Proteomes" id="UP000244406"/>
    </source>
</evidence>
<dbReference type="RefSeq" id="XP_025339530.1">
    <property type="nucleotide sequence ID" value="XM_025480057.1"/>
</dbReference>
<evidence type="ECO:0000256" key="3">
    <source>
        <dbReference type="ARBA" id="ARBA00022692"/>
    </source>
</evidence>
<evidence type="ECO:0000256" key="7">
    <source>
        <dbReference type="SAM" id="Phobius"/>
    </source>
</evidence>
<feature type="transmembrane region" description="Helical" evidence="7">
    <location>
        <begin position="168"/>
        <end position="186"/>
    </location>
</feature>
<evidence type="ECO:0000256" key="1">
    <source>
        <dbReference type="ARBA" id="ARBA00004141"/>
    </source>
</evidence>
<feature type="transmembrane region" description="Helical" evidence="7">
    <location>
        <begin position="341"/>
        <end position="366"/>
    </location>
</feature>